<organism evidence="1 2">
    <name type="scientific">Mycena indigotica</name>
    <dbReference type="NCBI Taxonomy" id="2126181"/>
    <lineage>
        <taxon>Eukaryota</taxon>
        <taxon>Fungi</taxon>
        <taxon>Dikarya</taxon>
        <taxon>Basidiomycota</taxon>
        <taxon>Agaricomycotina</taxon>
        <taxon>Agaricomycetes</taxon>
        <taxon>Agaricomycetidae</taxon>
        <taxon>Agaricales</taxon>
        <taxon>Marasmiineae</taxon>
        <taxon>Mycenaceae</taxon>
        <taxon>Mycena</taxon>
    </lineage>
</organism>
<protein>
    <recommendedName>
        <fullName evidence="3">F-box domain-containing protein</fullName>
    </recommendedName>
</protein>
<dbReference type="AlphaFoldDB" id="A0A8H6W7V5"/>
<gene>
    <name evidence="1" type="ORF">MIND_00411600</name>
</gene>
<dbReference type="Proteomes" id="UP000636479">
    <property type="component" value="Unassembled WGS sequence"/>
</dbReference>
<proteinExistence type="predicted"/>
<name>A0A8H6W7V5_9AGAR</name>
<sequence length="218" mass="24179">MHHCLELPEIVFKIASHAAEGDNYRGGLARLARTCHLFSEAACDQLWCSVHEGILLQLMRCLFGGHVSAGSDFGRAQRCLSRIRHLHLSFSTPRAVDMLLLATWLGGPASFPRLEKLDWQDVDQAEVSELLGSVLSSSPRLRTLHLKVASEAALRHITPIIAQIPLRRLTLKAPEDTDSDAEVVSSLIRSVPPHDLQSLEVDGLLEYTFRWLTTPFAG</sequence>
<dbReference type="EMBL" id="JACAZF010000004">
    <property type="protein sequence ID" value="KAF7306211.1"/>
    <property type="molecule type" value="Genomic_DNA"/>
</dbReference>
<dbReference type="InterPro" id="IPR032675">
    <property type="entry name" value="LRR_dom_sf"/>
</dbReference>
<dbReference type="Gene3D" id="3.80.10.10">
    <property type="entry name" value="Ribonuclease Inhibitor"/>
    <property type="match status" value="1"/>
</dbReference>
<dbReference type="GeneID" id="59343454"/>
<evidence type="ECO:0008006" key="3">
    <source>
        <dbReference type="Google" id="ProtNLM"/>
    </source>
</evidence>
<keyword evidence="2" id="KW-1185">Reference proteome</keyword>
<reference evidence="1" key="1">
    <citation type="submission" date="2020-05" db="EMBL/GenBank/DDBJ databases">
        <title>Mycena genomes resolve the evolution of fungal bioluminescence.</title>
        <authorList>
            <person name="Tsai I.J."/>
        </authorList>
    </citation>
    <scope>NUCLEOTIDE SEQUENCE</scope>
    <source>
        <strain evidence="1">171206Taipei</strain>
    </source>
</reference>
<dbReference type="RefSeq" id="XP_037221230.1">
    <property type="nucleotide sequence ID" value="XM_037360938.1"/>
</dbReference>
<evidence type="ECO:0000313" key="1">
    <source>
        <dbReference type="EMBL" id="KAF7306211.1"/>
    </source>
</evidence>
<dbReference type="OrthoDB" id="3543113at2759"/>
<accession>A0A8H6W7V5</accession>
<evidence type="ECO:0000313" key="2">
    <source>
        <dbReference type="Proteomes" id="UP000636479"/>
    </source>
</evidence>
<comment type="caution">
    <text evidence="1">The sequence shown here is derived from an EMBL/GenBank/DDBJ whole genome shotgun (WGS) entry which is preliminary data.</text>
</comment>